<dbReference type="Proteomes" id="UP000272613">
    <property type="component" value="Unassembled WGS sequence"/>
</dbReference>
<keyword evidence="1" id="KW-0614">Plasmid</keyword>
<proteinExistence type="predicted"/>
<organism evidence="1">
    <name type="scientific">Pseudomonas coronafaciens pv. garcae</name>
    <dbReference type="NCBI Taxonomy" id="251653"/>
    <lineage>
        <taxon>Bacteria</taxon>
        <taxon>Pseudomonadati</taxon>
        <taxon>Pseudomonadota</taxon>
        <taxon>Gammaproteobacteria</taxon>
        <taxon>Pseudomonadales</taxon>
        <taxon>Pseudomonadaceae</taxon>
        <taxon>Pseudomonas</taxon>
        <taxon>Pseudomonas coronafaciens</taxon>
    </lineage>
</organism>
<dbReference type="RefSeq" id="WP_144106517.1">
    <property type="nucleotide sequence ID" value="NZ_RBSH01000237.1"/>
</dbReference>
<protein>
    <submittedName>
        <fullName evidence="1">Uncharacterized protein</fullName>
    </submittedName>
</protein>
<gene>
    <name evidence="2" type="ORF">ALP74_200271</name>
</gene>
<dbReference type="EMBL" id="RBSH01000237">
    <property type="protein sequence ID" value="RMR97542.1"/>
    <property type="molecule type" value="Genomic_DNA"/>
</dbReference>
<reference evidence="1" key="1">
    <citation type="submission" date="2016-12" db="EMBL/GenBank/DDBJ databases">
        <title>Complete sequence and comparative genomic analysis of eight native Pseudomonas syringae plasmids belonging to the pPT23A family.</title>
        <authorList>
            <person name="Gutierrez-Barranquero J.A."/>
        </authorList>
    </citation>
    <scope>NUCLEOTIDE SEQUENCE</scope>
    <source>
        <strain evidence="1">2708</strain>
        <plasmid evidence="1">pPg2708</plasmid>
    </source>
</reference>
<evidence type="ECO:0000313" key="3">
    <source>
        <dbReference type="Proteomes" id="UP000272613"/>
    </source>
</evidence>
<geneLocation type="plasmid" evidence="1">
    <name>pPg2708</name>
</geneLocation>
<dbReference type="EMBL" id="KY362367">
    <property type="protein sequence ID" value="AQX41852.1"/>
    <property type="molecule type" value="Genomic_DNA"/>
</dbReference>
<evidence type="ECO:0000313" key="2">
    <source>
        <dbReference type="EMBL" id="RMR97542.1"/>
    </source>
</evidence>
<reference evidence="2 3" key="2">
    <citation type="submission" date="2018-08" db="EMBL/GenBank/DDBJ databases">
        <title>Recombination of ecologically and evolutionarily significant loci maintains genetic cohesion in the Pseudomonas syringae species complex.</title>
        <authorList>
            <person name="Dillon M."/>
            <person name="Thakur S."/>
            <person name="Almeida R.N.D."/>
            <person name="Weir B.S."/>
            <person name="Guttman D.S."/>
        </authorList>
    </citation>
    <scope>NUCLEOTIDE SEQUENCE [LARGE SCALE GENOMIC DNA]</scope>
    <source>
        <strain evidence="2 3">ICMP 5019</strain>
    </source>
</reference>
<name>A0A1S6YAI0_9PSED</name>
<sequence>MNESPFATHRAILVDCDYSAAGFLQSFAMAMYAGAAFPMDANGLRNLDDKHMKIFQDMAASYRRHGEGDPDFVDVCKAIKAKRAAYALRIKTHLDEVRACDPDQFEGGRREHSQSVDFYELEHQLNIDRRWIERT</sequence>
<dbReference type="AlphaFoldDB" id="A0A1S6YAI0"/>
<evidence type="ECO:0000313" key="1">
    <source>
        <dbReference type="EMBL" id="AQX41852.1"/>
    </source>
</evidence>
<accession>A0A1S6YAI0</accession>